<dbReference type="CDD" id="cd01427">
    <property type="entry name" value="HAD_like"/>
    <property type="match status" value="1"/>
</dbReference>
<proteinExistence type="predicted"/>
<dbReference type="SUPFAM" id="SSF56784">
    <property type="entry name" value="HAD-like"/>
    <property type="match status" value="1"/>
</dbReference>
<dbReference type="RefSeq" id="WP_195473988.1">
    <property type="nucleotide sequence ID" value="NZ_JADNHY010000010.1"/>
</dbReference>
<dbReference type="Gene3D" id="1.10.150.400">
    <property type="match status" value="1"/>
</dbReference>
<reference evidence="1" key="1">
    <citation type="submission" date="2023-01" db="EMBL/GenBank/DDBJ databases">
        <title>Human gut microbiome strain richness.</title>
        <authorList>
            <person name="Chen-Liaw A."/>
        </authorList>
    </citation>
    <scope>NUCLEOTIDE SEQUENCE</scope>
    <source>
        <strain evidence="1">D35st1_E5_D35t1_190705</strain>
    </source>
</reference>
<evidence type="ECO:0000313" key="1">
    <source>
        <dbReference type="EMBL" id="MDB9139794.1"/>
    </source>
</evidence>
<accession>A0AAW6F9R0</accession>
<protein>
    <submittedName>
        <fullName evidence="1">Uncharacterized protein</fullName>
    </submittedName>
</protein>
<dbReference type="InterPro" id="IPR023214">
    <property type="entry name" value="HAD_sf"/>
</dbReference>
<dbReference type="Gene3D" id="3.40.50.1000">
    <property type="entry name" value="HAD superfamily/HAD-like"/>
    <property type="match status" value="1"/>
</dbReference>
<name>A0AAW6F9R0_PARDI</name>
<dbReference type="AlphaFoldDB" id="A0AAW6F9R0"/>
<dbReference type="EMBL" id="JAQMPX010000110">
    <property type="protein sequence ID" value="MDB9139794.1"/>
    <property type="molecule type" value="Genomic_DNA"/>
</dbReference>
<dbReference type="Proteomes" id="UP001211522">
    <property type="component" value="Unassembled WGS sequence"/>
</dbReference>
<sequence length="628" mass="73833">MKNIKSYKQYIDRCEVVSFDVFDTLIKRNVGTPKDVFSLVEREALKRFGVSMEGFRDKRVCAERTARELSDREEISFGEIYDRLPYEEEIKSSLSQMELEMEYALATVNQEIKEVYKYAVDRGKEVIIVSDMYLDRAFIERLLLKCGYNQYKKIYVSSETGVQKYTGNMYRMILRENSYRPGEMVHIGDALMADHIRPKLSGIRSIPIRREVNHTLYCRKSRLGNLDSDSLYSFINNTVSDADDHLFRIGYETLGPLLYGFCVWLHEYKLRLGIDKFLFLSRDGQIMRAAYKILYPKEDTEYVYASRRSLLVPILRHCKDIKTMLDRLSIYRYTSVRTMLDLLGLDYKEYVLALGRYGLDLDDSFLRKDFLENKDLSSFLKELLPDIIENSEKEFLSLRYYIDRLNLSGKVGIIDIGWRGRLQKALEEMLPELGKNMEIMGFYLGIMLDKENAFGYLYGSEDSEEKVMVRSFEGLLEMLFSADHGSVKRYKPDQTIELYDFEYDGNSKLRNDFKDLLKIREGALCFVERFCENPLSDVIRWDKTMAFDAICRLGTETRQSDLNRFGNWSFYANNTISSLAKPNRGVYFSFLKLKKGISSSPWKIGYLKRFLKIPLPYLRIYKWFMHDQ</sequence>
<comment type="caution">
    <text evidence="1">The sequence shown here is derived from an EMBL/GenBank/DDBJ whole genome shotgun (WGS) entry which is preliminary data.</text>
</comment>
<dbReference type="InterPro" id="IPR036412">
    <property type="entry name" value="HAD-like_sf"/>
</dbReference>
<organism evidence="1 2">
    <name type="scientific">Parabacteroides distasonis</name>
    <dbReference type="NCBI Taxonomy" id="823"/>
    <lineage>
        <taxon>Bacteria</taxon>
        <taxon>Pseudomonadati</taxon>
        <taxon>Bacteroidota</taxon>
        <taxon>Bacteroidia</taxon>
        <taxon>Bacteroidales</taxon>
        <taxon>Tannerellaceae</taxon>
        <taxon>Parabacteroides</taxon>
    </lineage>
</organism>
<gene>
    <name evidence="1" type="ORF">PN612_14980</name>
</gene>
<evidence type="ECO:0000313" key="2">
    <source>
        <dbReference type="Proteomes" id="UP001211522"/>
    </source>
</evidence>